<feature type="binding site" evidence="9">
    <location>
        <position position="148"/>
    </location>
    <ligand>
        <name>L-citrulline</name>
        <dbReference type="ChEBI" id="CHEBI:57743"/>
    </ligand>
</feature>
<keyword evidence="9" id="KW-0963">Cytoplasm</keyword>
<dbReference type="GO" id="GO:0006526">
    <property type="term" value="P:L-arginine biosynthetic process"/>
    <property type="evidence" value="ECO:0007669"/>
    <property type="project" value="UniProtKB-UniRule"/>
</dbReference>
<dbReference type="GO" id="GO:0004055">
    <property type="term" value="F:argininosuccinate synthase activity"/>
    <property type="evidence" value="ECO:0007669"/>
    <property type="project" value="UniProtKB-UniRule"/>
</dbReference>
<dbReference type="SUPFAM" id="SSF52335">
    <property type="entry name" value="Methylglyoxal synthase-like"/>
    <property type="match status" value="1"/>
</dbReference>
<sequence>MTPEPISTYTHIATYEPKTKEEVKRVVLLYSGGLDTSVMLKWIQDVYHAEVIALCIDIGQLADDLEAVRQKALKLGAIKSIVLDAKDEFAEKYIAHGIKANACYQGNYHLSTPLGRPLLAKLAVKVAEEEKADTIAHGCTGKGNDQVRLEGTMVTLNPDIKVIAPVREWGMGRDEEIAYAEKHGIPISHTQAKPYSHDDNMWGVTSEGGEIENPELIPPLENILQITTLPQNAPDESELVEIEFVKGLPTALNGHEMKLADLIIKLNAIGGCHGIGIVHHIEDRIVGLKVRGLYEQPAAHAIILAHKQLEKYVCTRVENKFKELVDQEWAYLCYGALWYEPLMKDLSGFIDTLNEKVNGTVTLRLYKGNCEVVALKTPDAIFDEKLATFNKNDLFNQNASPGFIELWTLQMKMAKQTKKNILVTIGGLDNKKVLLPAITELSKLGCVLYATLHTSQFLDENKISNRLVHKISSTERPNIETLLRERRFDLVINIPSAEKNFQSDTDGEAIRKLTVKNNVLLVTSVDVAKHTVQSIKDARFQ</sequence>
<dbReference type="Pfam" id="PF00764">
    <property type="entry name" value="Arginosuc_synth"/>
    <property type="match status" value="1"/>
</dbReference>
<feature type="binding site" evidence="9">
    <location>
        <position position="282"/>
    </location>
    <ligand>
        <name>L-citrulline</name>
        <dbReference type="ChEBI" id="CHEBI:57743"/>
    </ligand>
</feature>
<dbReference type="NCBIfam" id="NF001770">
    <property type="entry name" value="PRK00509.1"/>
    <property type="match status" value="1"/>
</dbReference>
<dbReference type="PROSITE" id="PS00564">
    <property type="entry name" value="ARGININOSUCCIN_SYN_1"/>
    <property type="match status" value="1"/>
</dbReference>
<evidence type="ECO:0000256" key="2">
    <source>
        <dbReference type="ARBA" id="ARBA00011881"/>
    </source>
</evidence>
<dbReference type="GO" id="GO:0000050">
    <property type="term" value="P:urea cycle"/>
    <property type="evidence" value="ECO:0007669"/>
    <property type="project" value="TreeGrafter"/>
</dbReference>
<evidence type="ECO:0000313" key="11">
    <source>
        <dbReference type="EMBL" id="OGH93774.1"/>
    </source>
</evidence>
<evidence type="ECO:0000256" key="6">
    <source>
        <dbReference type="ARBA" id="ARBA00022605"/>
    </source>
</evidence>
<name>A0A1F6PCV4_9BACT</name>
<feature type="binding site" evidence="9">
    <location>
        <begin position="29"/>
        <end position="37"/>
    </location>
    <ligand>
        <name>ATP</name>
        <dbReference type="ChEBI" id="CHEBI:30616"/>
    </ligand>
</feature>
<evidence type="ECO:0000256" key="5">
    <source>
        <dbReference type="ARBA" id="ARBA00022598"/>
    </source>
</evidence>
<evidence type="ECO:0000313" key="12">
    <source>
        <dbReference type="Proteomes" id="UP000178254"/>
    </source>
</evidence>
<dbReference type="HAMAP" id="MF_00005">
    <property type="entry name" value="Arg_succ_synth_type1"/>
    <property type="match status" value="1"/>
</dbReference>
<comment type="caution">
    <text evidence="9">Lacks conserved residue(s) required for the propagation of feature annotation.</text>
</comment>
<dbReference type="PANTHER" id="PTHR11587:SF2">
    <property type="entry name" value="ARGININOSUCCINATE SYNTHASE"/>
    <property type="match status" value="1"/>
</dbReference>
<dbReference type="Gene3D" id="3.40.50.620">
    <property type="entry name" value="HUPs"/>
    <property type="match status" value="1"/>
</dbReference>
<feature type="domain" description="MGS-like" evidence="10">
    <location>
        <begin position="411"/>
        <end position="541"/>
    </location>
</feature>
<evidence type="ECO:0000256" key="7">
    <source>
        <dbReference type="ARBA" id="ARBA00022741"/>
    </source>
</evidence>
<reference evidence="11 12" key="1">
    <citation type="journal article" date="2016" name="Nat. Commun.">
        <title>Thousands of microbial genomes shed light on interconnected biogeochemical processes in an aquifer system.</title>
        <authorList>
            <person name="Anantharaman K."/>
            <person name="Brown C.T."/>
            <person name="Hug L.A."/>
            <person name="Sharon I."/>
            <person name="Castelle C.J."/>
            <person name="Probst A.J."/>
            <person name="Thomas B.C."/>
            <person name="Singh A."/>
            <person name="Wilkins M.J."/>
            <person name="Karaoz U."/>
            <person name="Brodie E.L."/>
            <person name="Williams K.H."/>
            <person name="Hubbard S.S."/>
            <person name="Banfield J.F."/>
        </authorList>
    </citation>
    <scope>NUCLEOTIDE SEQUENCE [LARGE SCALE GENOMIC DNA]</scope>
</reference>
<dbReference type="Gene3D" id="3.90.1260.10">
    <property type="entry name" value="Argininosuccinate synthetase, chain A, domain 2"/>
    <property type="match status" value="1"/>
</dbReference>
<evidence type="ECO:0000256" key="4">
    <source>
        <dbReference type="ARBA" id="ARBA00022571"/>
    </source>
</evidence>
<comment type="similarity">
    <text evidence="9">Belongs to the argininosuccinate synthase family. Type 1 subfamily.</text>
</comment>
<dbReference type="AlphaFoldDB" id="A0A1F6PCV4"/>
<feature type="binding site" evidence="9">
    <location>
        <position position="138"/>
    </location>
    <ligand>
        <name>ATP</name>
        <dbReference type="ChEBI" id="CHEBI:30616"/>
    </ligand>
</feature>
<dbReference type="SMART" id="SM00851">
    <property type="entry name" value="MGS"/>
    <property type="match status" value="1"/>
</dbReference>
<dbReference type="InterPro" id="IPR048267">
    <property type="entry name" value="Arginosuc_syn_N"/>
</dbReference>
<dbReference type="EC" id="6.3.4.5" evidence="3 9"/>
<feature type="binding site" evidence="9">
    <location>
        <position position="140"/>
    </location>
    <ligand>
        <name>L-aspartate</name>
        <dbReference type="ChEBI" id="CHEBI:29991"/>
    </ligand>
</feature>
<keyword evidence="6 9" id="KW-0028">Amino-acid biosynthesis</keyword>
<dbReference type="SUPFAM" id="SSF69864">
    <property type="entry name" value="Argininosuccinate synthetase, C-terminal domain"/>
    <property type="match status" value="1"/>
</dbReference>
<feature type="binding site" evidence="9">
    <location>
        <position position="196"/>
    </location>
    <ligand>
        <name>L-citrulline</name>
        <dbReference type="ChEBI" id="CHEBI:57743"/>
    </ligand>
</feature>
<dbReference type="EMBL" id="MFRE01000022">
    <property type="protein sequence ID" value="OGH93774.1"/>
    <property type="molecule type" value="Genomic_DNA"/>
</dbReference>
<keyword evidence="7 9" id="KW-0547">Nucleotide-binding</keyword>
<dbReference type="GO" id="GO:0005524">
    <property type="term" value="F:ATP binding"/>
    <property type="evidence" value="ECO:0007669"/>
    <property type="project" value="UniProtKB-UniRule"/>
</dbReference>
<gene>
    <name evidence="9" type="primary">argG</name>
    <name evidence="11" type="ORF">A2538_02740</name>
</gene>
<dbReference type="Pfam" id="PF20979">
    <property type="entry name" value="Arginosuc_syn_C"/>
    <property type="match status" value="1"/>
</dbReference>
<evidence type="ECO:0000256" key="1">
    <source>
        <dbReference type="ARBA" id="ARBA00004967"/>
    </source>
</evidence>
<keyword evidence="8 9" id="KW-0067">ATP-binding</keyword>
<dbReference type="CDD" id="cd01999">
    <property type="entry name" value="ASS"/>
    <property type="match status" value="1"/>
</dbReference>
<proteinExistence type="inferred from homology"/>
<dbReference type="Gene3D" id="1.20.5.470">
    <property type="entry name" value="Single helix bin"/>
    <property type="match status" value="1"/>
</dbReference>
<dbReference type="PROSITE" id="PS51855">
    <property type="entry name" value="MGS"/>
    <property type="match status" value="1"/>
</dbReference>
<comment type="pathway">
    <text evidence="1 9">Amino-acid biosynthesis; L-arginine biosynthesis; L-arginine from L-ornithine and carbamoyl phosphate: step 2/3.</text>
</comment>
<evidence type="ECO:0000256" key="9">
    <source>
        <dbReference type="HAMAP-Rule" id="MF_00005"/>
    </source>
</evidence>
<feature type="binding site" evidence="9">
    <location>
        <position position="108"/>
    </location>
    <ligand>
        <name>L-citrulline</name>
        <dbReference type="ChEBI" id="CHEBI:57743"/>
    </ligand>
</feature>
<feature type="binding site" evidence="9">
    <location>
        <position position="144"/>
    </location>
    <ligand>
        <name>L-aspartate</name>
        <dbReference type="ChEBI" id="CHEBI:29991"/>
    </ligand>
</feature>
<comment type="caution">
    <text evidence="11">The sequence shown here is derived from an EMBL/GenBank/DDBJ whole genome shotgun (WGS) entry which is preliminary data.</text>
</comment>
<dbReference type="NCBIfam" id="TIGR00032">
    <property type="entry name" value="argG"/>
    <property type="match status" value="1"/>
</dbReference>
<protein>
    <recommendedName>
        <fullName evidence="3 9">Argininosuccinate synthase</fullName>
        <ecNumber evidence="3 9">6.3.4.5</ecNumber>
    </recommendedName>
    <alternativeName>
        <fullName evidence="9">Citrulline--aspartate ligase</fullName>
    </alternativeName>
</protein>
<dbReference type="GO" id="GO:0005737">
    <property type="term" value="C:cytoplasm"/>
    <property type="evidence" value="ECO:0007669"/>
    <property type="project" value="UniProtKB-SubCell"/>
</dbReference>
<evidence type="ECO:0000256" key="3">
    <source>
        <dbReference type="ARBA" id="ARBA00012286"/>
    </source>
</evidence>
<dbReference type="STRING" id="1798709.A2538_02740"/>
<dbReference type="InterPro" id="IPR018223">
    <property type="entry name" value="Arginosuc_synth_CS"/>
</dbReference>
<dbReference type="InterPro" id="IPR024074">
    <property type="entry name" value="AS_cat/multimer_dom_body"/>
</dbReference>
<evidence type="ECO:0000256" key="8">
    <source>
        <dbReference type="ARBA" id="ARBA00022840"/>
    </source>
</evidence>
<dbReference type="InterPro" id="IPR011607">
    <property type="entry name" value="MGS-like_dom"/>
</dbReference>
<organism evidence="11 12">
    <name type="scientific">Candidatus Magasanikbacteria bacterium RIFOXYD2_FULL_41_14</name>
    <dbReference type="NCBI Taxonomy" id="1798709"/>
    <lineage>
        <taxon>Bacteria</taxon>
        <taxon>Candidatus Magasanikiibacteriota</taxon>
    </lineage>
</organism>
<feature type="binding site" evidence="9">
    <location>
        <position position="144"/>
    </location>
    <ligand>
        <name>L-citrulline</name>
        <dbReference type="ChEBI" id="CHEBI:57743"/>
    </ligand>
</feature>
<dbReference type="FunFam" id="3.40.50.620:FF:000019">
    <property type="entry name" value="Argininosuccinate synthase"/>
    <property type="match status" value="1"/>
</dbReference>
<comment type="subcellular location">
    <subcellularLocation>
        <location evidence="9">Cytoplasm</location>
    </subcellularLocation>
</comment>
<comment type="catalytic activity">
    <reaction evidence="9">
        <text>L-citrulline + L-aspartate + ATP = 2-(N(omega)-L-arginino)succinate + AMP + diphosphate + H(+)</text>
        <dbReference type="Rhea" id="RHEA:10932"/>
        <dbReference type="ChEBI" id="CHEBI:15378"/>
        <dbReference type="ChEBI" id="CHEBI:29991"/>
        <dbReference type="ChEBI" id="CHEBI:30616"/>
        <dbReference type="ChEBI" id="CHEBI:33019"/>
        <dbReference type="ChEBI" id="CHEBI:57472"/>
        <dbReference type="ChEBI" id="CHEBI:57743"/>
        <dbReference type="ChEBI" id="CHEBI:456215"/>
        <dbReference type="EC" id="6.3.4.5"/>
    </reaction>
</comment>
<feature type="binding site" evidence="9">
    <location>
        <position position="294"/>
    </location>
    <ligand>
        <name>L-citrulline</name>
        <dbReference type="ChEBI" id="CHEBI:57743"/>
    </ligand>
</feature>
<feature type="binding site" evidence="9">
    <location>
        <position position="145"/>
    </location>
    <ligand>
        <name>L-aspartate</name>
        <dbReference type="ChEBI" id="CHEBI:29991"/>
    </ligand>
</feature>
<dbReference type="Gene3D" id="3.40.50.1380">
    <property type="entry name" value="Methylglyoxal synthase-like domain"/>
    <property type="match status" value="1"/>
</dbReference>
<dbReference type="InterPro" id="IPR048268">
    <property type="entry name" value="Arginosuc_syn_C"/>
</dbReference>
<dbReference type="PANTHER" id="PTHR11587">
    <property type="entry name" value="ARGININOSUCCINATE SYNTHASE"/>
    <property type="match status" value="1"/>
</dbReference>
<dbReference type="InterPro" id="IPR036914">
    <property type="entry name" value="MGS-like_dom_sf"/>
</dbReference>
<dbReference type="InterPro" id="IPR023434">
    <property type="entry name" value="Arginosuc_synth_type_1_subfam"/>
</dbReference>
<accession>A0A1F6PCV4</accession>
<keyword evidence="5 9" id="KW-0436">Ligase</keyword>
<dbReference type="Pfam" id="PF02142">
    <property type="entry name" value="MGS"/>
    <property type="match status" value="1"/>
</dbReference>
<dbReference type="InterPro" id="IPR014729">
    <property type="entry name" value="Rossmann-like_a/b/a_fold"/>
</dbReference>
<keyword evidence="4 9" id="KW-0055">Arginine biosynthesis</keyword>
<dbReference type="FunFam" id="3.90.1260.10:FF:000007">
    <property type="entry name" value="Argininosuccinate synthase"/>
    <property type="match status" value="1"/>
</dbReference>
<dbReference type="InterPro" id="IPR001518">
    <property type="entry name" value="Arginosuc_synth"/>
</dbReference>
<dbReference type="GO" id="GO:0000053">
    <property type="term" value="P:argininosuccinate metabolic process"/>
    <property type="evidence" value="ECO:0007669"/>
    <property type="project" value="TreeGrafter"/>
</dbReference>
<evidence type="ECO:0000259" key="10">
    <source>
        <dbReference type="PROSITE" id="PS51855"/>
    </source>
</evidence>
<dbReference type="Proteomes" id="UP000178254">
    <property type="component" value="Unassembled WGS sequence"/>
</dbReference>
<dbReference type="SUPFAM" id="SSF52402">
    <property type="entry name" value="Adenine nucleotide alpha hydrolases-like"/>
    <property type="match status" value="1"/>
</dbReference>
<dbReference type="UniPathway" id="UPA00068">
    <property type="reaction ID" value="UER00113"/>
</dbReference>
<comment type="subunit">
    <text evidence="2 9">Homotetramer.</text>
</comment>